<dbReference type="PANTHER" id="PTHR12670:SF1">
    <property type="entry name" value="NEUTRAL CERAMIDASE"/>
    <property type="match status" value="1"/>
</dbReference>
<proteinExistence type="predicted"/>
<dbReference type="InterPro" id="IPR031329">
    <property type="entry name" value="NEUT/ALK_ceramidase_N"/>
</dbReference>
<dbReference type="InterPro" id="IPR006823">
    <property type="entry name" value="Ceramidase_alk"/>
</dbReference>
<feature type="active site" description="Nucleophile" evidence="1">
    <location>
        <position position="115"/>
    </location>
</feature>
<evidence type="ECO:0000313" key="3">
    <source>
        <dbReference type="EMBL" id="GMH21423.1"/>
    </source>
</evidence>
<evidence type="ECO:0000259" key="2">
    <source>
        <dbReference type="Pfam" id="PF04734"/>
    </source>
</evidence>
<dbReference type="Proteomes" id="UP001279734">
    <property type="component" value="Unassembled WGS sequence"/>
</dbReference>
<evidence type="ECO:0000256" key="1">
    <source>
        <dbReference type="PIRSR" id="PIRSR606823-1"/>
    </source>
</evidence>
<dbReference type="GO" id="GO:0046514">
    <property type="term" value="P:ceramide catabolic process"/>
    <property type="evidence" value="ECO:0007669"/>
    <property type="project" value="InterPro"/>
</dbReference>
<dbReference type="GO" id="GO:0005576">
    <property type="term" value="C:extracellular region"/>
    <property type="evidence" value="ECO:0007669"/>
    <property type="project" value="TreeGrafter"/>
</dbReference>
<sequence length="208" mass="22919">MAPILVPVPPLQGLNNSDPAALVVDHNSYIVTNNKGEHTLLALDDFVQPDAILENKKSDCFENTLGWWCIHATINSSSLDDHIGCKASPGTEDDGVDVSWRFVTAFCQTNCGDVSPNVLGAFCIDSGLHGDFNPSTCCGRNTFYLAFLSPGHPDKCERRLPTWVKPVDLALVQQIDIGIENVNRPDVRAKYRPAFCERKIWRALTGHL</sequence>
<keyword evidence="4" id="KW-1185">Reference proteome</keyword>
<comment type="caution">
    <text evidence="3">The sequence shown here is derived from an EMBL/GenBank/DDBJ whole genome shotgun (WGS) entry which is preliminary data.</text>
</comment>
<dbReference type="GO" id="GO:0042759">
    <property type="term" value="P:long-chain fatty acid biosynthetic process"/>
    <property type="evidence" value="ECO:0007669"/>
    <property type="project" value="TreeGrafter"/>
</dbReference>
<dbReference type="GO" id="GO:0016020">
    <property type="term" value="C:membrane"/>
    <property type="evidence" value="ECO:0007669"/>
    <property type="project" value="GOC"/>
</dbReference>
<organism evidence="3 4">
    <name type="scientific">Nepenthes gracilis</name>
    <name type="common">Slender pitcher plant</name>
    <dbReference type="NCBI Taxonomy" id="150966"/>
    <lineage>
        <taxon>Eukaryota</taxon>
        <taxon>Viridiplantae</taxon>
        <taxon>Streptophyta</taxon>
        <taxon>Embryophyta</taxon>
        <taxon>Tracheophyta</taxon>
        <taxon>Spermatophyta</taxon>
        <taxon>Magnoliopsida</taxon>
        <taxon>eudicotyledons</taxon>
        <taxon>Gunneridae</taxon>
        <taxon>Pentapetalae</taxon>
        <taxon>Caryophyllales</taxon>
        <taxon>Nepenthaceae</taxon>
        <taxon>Nepenthes</taxon>
    </lineage>
</organism>
<dbReference type="EMBL" id="BSYO01000023">
    <property type="protein sequence ID" value="GMH21423.1"/>
    <property type="molecule type" value="Genomic_DNA"/>
</dbReference>
<accession>A0AAD3T0D4</accession>
<gene>
    <name evidence="3" type="ORF">Nepgr_023265</name>
</gene>
<dbReference type="AlphaFoldDB" id="A0AAD3T0D4"/>
<protein>
    <recommendedName>
        <fullName evidence="2">Neutral/alkaline non-lysosomal ceramidase N-terminal domain-containing protein</fullName>
    </recommendedName>
</protein>
<evidence type="ECO:0000313" key="4">
    <source>
        <dbReference type="Proteomes" id="UP001279734"/>
    </source>
</evidence>
<reference evidence="3" key="1">
    <citation type="submission" date="2023-05" db="EMBL/GenBank/DDBJ databases">
        <title>Nepenthes gracilis genome sequencing.</title>
        <authorList>
            <person name="Fukushima K."/>
        </authorList>
    </citation>
    <scope>NUCLEOTIDE SEQUENCE</scope>
    <source>
        <strain evidence="3">SING2019-196</strain>
    </source>
</reference>
<dbReference type="GO" id="GO:0046512">
    <property type="term" value="P:sphingosine biosynthetic process"/>
    <property type="evidence" value="ECO:0007669"/>
    <property type="project" value="TreeGrafter"/>
</dbReference>
<name>A0AAD3T0D4_NEPGR</name>
<dbReference type="Pfam" id="PF04734">
    <property type="entry name" value="Ceramidase_alk"/>
    <property type="match status" value="1"/>
</dbReference>
<dbReference type="GO" id="GO:0017040">
    <property type="term" value="F:N-acylsphingosine amidohydrolase activity"/>
    <property type="evidence" value="ECO:0007669"/>
    <property type="project" value="InterPro"/>
</dbReference>
<dbReference type="PANTHER" id="PTHR12670">
    <property type="entry name" value="CERAMIDASE"/>
    <property type="match status" value="1"/>
</dbReference>
<feature type="domain" description="Neutral/alkaline non-lysosomal ceramidase N-terminal" evidence="2">
    <location>
        <begin position="90"/>
        <end position="142"/>
    </location>
</feature>